<evidence type="ECO:0000259" key="2">
    <source>
        <dbReference type="PROSITE" id="PS51489"/>
    </source>
</evidence>
<feature type="region of interest" description="Disordered" evidence="1">
    <location>
        <begin position="391"/>
        <end position="433"/>
    </location>
</feature>
<dbReference type="EMBL" id="HBHL01008252">
    <property type="protein sequence ID" value="CAD9716561.1"/>
    <property type="molecule type" value="Transcribed_RNA"/>
</dbReference>
<evidence type="ECO:0000313" key="5">
    <source>
        <dbReference type="EMBL" id="CAD9716565.1"/>
    </source>
</evidence>
<dbReference type="Pfam" id="PF08311">
    <property type="entry name" value="Mad3_BUB1_I"/>
    <property type="match status" value="1"/>
</dbReference>
<feature type="compositionally biased region" description="Low complexity" evidence="1">
    <location>
        <begin position="266"/>
        <end position="288"/>
    </location>
</feature>
<feature type="domain" description="BUB1 N-terminal" evidence="2">
    <location>
        <begin position="80"/>
        <end position="238"/>
    </location>
</feature>
<dbReference type="EMBL" id="HBHL01008254">
    <property type="protein sequence ID" value="CAD9716563.1"/>
    <property type="molecule type" value="Transcribed_RNA"/>
</dbReference>
<name>A0A7S2T2D6_9CHLO</name>
<organism evidence="4">
    <name type="scientific">Chloropicon primus</name>
    <dbReference type="NCBI Taxonomy" id="1764295"/>
    <lineage>
        <taxon>Eukaryota</taxon>
        <taxon>Viridiplantae</taxon>
        <taxon>Chlorophyta</taxon>
        <taxon>Chloropicophyceae</taxon>
        <taxon>Chloropicales</taxon>
        <taxon>Chloropicaceae</taxon>
        <taxon>Chloropicon</taxon>
    </lineage>
</organism>
<evidence type="ECO:0000313" key="3">
    <source>
        <dbReference type="EMBL" id="CAD9716561.1"/>
    </source>
</evidence>
<evidence type="ECO:0000313" key="4">
    <source>
        <dbReference type="EMBL" id="CAD9716563.1"/>
    </source>
</evidence>
<dbReference type="Gene3D" id="1.25.40.430">
    <property type="match status" value="1"/>
</dbReference>
<dbReference type="FunFam" id="1.25.40.430:FF:000003">
    <property type="entry name" value="Checkpoint serine/threonine-protein kinase BUB1"/>
    <property type="match status" value="1"/>
</dbReference>
<dbReference type="AlphaFoldDB" id="A0A7S2T2D6"/>
<dbReference type="InterPro" id="IPR015661">
    <property type="entry name" value="Bub1/Mad3"/>
</dbReference>
<reference evidence="4" key="1">
    <citation type="submission" date="2021-01" db="EMBL/GenBank/DDBJ databases">
        <authorList>
            <person name="Corre E."/>
            <person name="Pelletier E."/>
            <person name="Niang G."/>
            <person name="Scheremetjew M."/>
            <person name="Finn R."/>
            <person name="Kale V."/>
            <person name="Holt S."/>
            <person name="Cochrane G."/>
            <person name="Meng A."/>
            <person name="Brown T."/>
            <person name="Cohen L."/>
        </authorList>
    </citation>
    <scope>NUCLEOTIDE SEQUENCE</scope>
    <source>
        <strain evidence="4">CCMP1205</strain>
    </source>
</reference>
<feature type="region of interest" description="Disordered" evidence="1">
    <location>
        <begin position="1"/>
        <end position="45"/>
    </location>
</feature>
<feature type="compositionally biased region" description="Polar residues" evidence="1">
    <location>
        <begin position="230"/>
        <end position="254"/>
    </location>
</feature>
<dbReference type="PANTHER" id="PTHR14030">
    <property type="entry name" value="MITOTIC CHECKPOINT SERINE/THREONINE-PROTEIN KINASE BUB1"/>
    <property type="match status" value="1"/>
</dbReference>
<protein>
    <recommendedName>
        <fullName evidence="2">BUB1 N-terminal domain-containing protein</fullName>
    </recommendedName>
</protein>
<dbReference type="EMBL" id="HBHL01008256">
    <property type="protein sequence ID" value="CAD9716565.1"/>
    <property type="molecule type" value="Transcribed_RNA"/>
</dbReference>
<dbReference type="SMART" id="SM00777">
    <property type="entry name" value="Mad3_BUB1_I"/>
    <property type="match status" value="1"/>
</dbReference>
<feature type="compositionally biased region" description="Basic and acidic residues" evidence="1">
    <location>
        <begin position="403"/>
        <end position="414"/>
    </location>
</feature>
<accession>A0A7S2T2D6</accession>
<dbReference type="InterPro" id="IPR013212">
    <property type="entry name" value="Mad3/Bub1_I"/>
</dbReference>
<dbReference type="GO" id="GO:0007094">
    <property type="term" value="P:mitotic spindle assembly checkpoint signaling"/>
    <property type="evidence" value="ECO:0007669"/>
    <property type="project" value="InterPro"/>
</dbReference>
<gene>
    <name evidence="3" type="ORF">CPRI1469_LOCUS5417</name>
    <name evidence="4" type="ORF">CPRI1469_LOCUS5419</name>
    <name evidence="5" type="ORF">CPRI1469_LOCUS5421</name>
</gene>
<dbReference type="PROSITE" id="PS51489">
    <property type="entry name" value="BUB1_N"/>
    <property type="match status" value="1"/>
</dbReference>
<feature type="region of interest" description="Disordered" evidence="1">
    <location>
        <begin position="217"/>
        <end position="291"/>
    </location>
</feature>
<sequence length="667" mass="73689">MEGEGQVFAKPAEPAAGMEREARKEEEQEGFQWETSKENLQPVKVGRSAEALKQATGLVSGDRRAAQKATQEFEDKKRSFEAELTSYEGDDKLGLWVLYLKWYQTALPAASKQTALVQLLERCTNDLFEDEKCKRDARMLRIWIQYADLVKDPEDIFRFLQVHNIGQEFALFYEAYALCLEKRGSHKEAMAVYDLGIANMAMPLDRLRKKLTGFHKRMAKRAERDARRSLQATPMTQGSQGRHALSSIQRSAPFSQDRRQNAGVFQTPVQATPAAAQQQARSNNNNNNEEFSIYADTPSEMNTNKNSVVRNALSTIAQEGAAEQSQPDWNRLQTQDEISKENEQAASKWNTYSIAQSNAGPGMQQQPGAGAPAAPSLDILVDEEFVEPTPFALGTDPASTVRQRADGHVGDSARKGVVSSAMKGSSRKSKVKPSETVMAYDELNVKDAETGEDLSFEERRALLLHDMRALTIGEEDVQSELEVGTSQGEDVTLYTKEAFETIDAMFTSQKSKKITTPAASSSVQAAPFSHQKKLDFGLQSVGKDAGAGFDLEIYEDTTFLPSTSEAQEPGNAKFCAEEVEDKENGLFSGAAGGLGNCAPREGLPLDEMSDDELRSRGIEVGSGLALDDFDDDDIFTRDESLLELPADRLKAFTSDETDDFQVFCDEE</sequence>
<proteinExistence type="predicted"/>
<evidence type="ECO:0000256" key="1">
    <source>
        <dbReference type="SAM" id="MobiDB-lite"/>
    </source>
</evidence>